<organism evidence="15 16">
    <name type="scientific">Octadecabacter temperatus</name>
    <dbReference type="NCBI Taxonomy" id="1458307"/>
    <lineage>
        <taxon>Bacteria</taxon>
        <taxon>Pseudomonadati</taxon>
        <taxon>Pseudomonadota</taxon>
        <taxon>Alphaproteobacteria</taxon>
        <taxon>Rhodobacterales</taxon>
        <taxon>Roseobacteraceae</taxon>
        <taxon>Octadecabacter</taxon>
    </lineage>
</organism>
<dbReference type="GO" id="GO:0005886">
    <property type="term" value="C:plasma membrane"/>
    <property type="evidence" value="ECO:0007669"/>
    <property type="project" value="UniProtKB-SubCell"/>
</dbReference>
<evidence type="ECO:0000256" key="8">
    <source>
        <dbReference type="ARBA" id="ARBA00022741"/>
    </source>
</evidence>
<evidence type="ECO:0000256" key="4">
    <source>
        <dbReference type="ARBA" id="ARBA00022448"/>
    </source>
</evidence>
<dbReference type="InterPro" id="IPR003439">
    <property type="entry name" value="ABC_transporter-like_ATP-bd"/>
</dbReference>
<dbReference type="GO" id="GO:0055085">
    <property type="term" value="P:transmembrane transport"/>
    <property type="evidence" value="ECO:0007669"/>
    <property type="project" value="InterPro"/>
</dbReference>
<dbReference type="SUPFAM" id="SSF52540">
    <property type="entry name" value="P-loop containing nucleoside triphosphate hydrolases"/>
    <property type="match status" value="1"/>
</dbReference>
<evidence type="ECO:0000256" key="11">
    <source>
        <dbReference type="ARBA" id="ARBA00022989"/>
    </source>
</evidence>
<evidence type="ECO:0000256" key="3">
    <source>
        <dbReference type="ARBA" id="ARBA00005417"/>
    </source>
</evidence>
<feature type="transmembrane region" description="Helical" evidence="13">
    <location>
        <begin position="157"/>
        <end position="174"/>
    </location>
</feature>
<dbReference type="Pfam" id="PF00528">
    <property type="entry name" value="BPD_transp_1"/>
    <property type="match status" value="1"/>
</dbReference>
<dbReference type="PROSITE" id="PS50893">
    <property type="entry name" value="ABC_TRANSPORTER_2"/>
    <property type="match status" value="1"/>
</dbReference>
<dbReference type="CDD" id="cd06261">
    <property type="entry name" value="TM_PBP2"/>
    <property type="match status" value="1"/>
</dbReference>
<evidence type="ECO:0000256" key="2">
    <source>
        <dbReference type="ARBA" id="ARBA00004651"/>
    </source>
</evidence>
<dbReference type="KEGG" id="otm:OSB_13080"/>
<keyword evidence="4 13" id="KW-0813">Transport</keyword>
<evidence type="ECO:0000313" key="15">
    <source>
        <dbReference type="EMBL" id="AKS45861.1"/>
    </source>
</evidence>
<dbReference type="PROSITE" id="PS50928">
    <property type="entry name" value="ABC_TM1"/>
    <property type="match status" value="1"/>
</dbReference>
<dbReference type="Pfam" id="PF12911">
    <property type="entry name" value="OppC_N"/>
    <property type="match status" value="1"/>
</dbReference>
<keyword evidence="8" id="KW-0547">Nucleotide-binding</keyword>
<keyword evidence="16" id="KW-1185">Reference proteome</keyword>
<evidence type="ECO:0000256" key="14">
    <source>
        <dbReference type="SAM" id="MobiDB-lite"/>
    </source>
</evidence>
<dbReference type="InterPro" id="IPR003593">
    <property type="entry name" value="AAA+_ATPase"/>
</dbReference>
<keyword evidence="7 13" id="KW-0812">Transmembrane</keyword>
<evidence type="ECO:0000256" key="9">
    <source>
        <dbReference type="ARBA" id="ARBA00022840"/>
    </source>
</evidence>
<reference evidence="15 16" key="1">
    <citation type="journal article" date="2015" name="Genome Announc.">
        <title>Closed Genome Sequence of Octadecabacter temperatus SB1, the First Mesophilic Species of the Genus Octadecabacter.</title>
        <authorList>
            <person name="Voget S."/>
            <person name="Billerbeck S."/>
            <person name="Simon M."/>
            <person name="Daniel R."/>
        </authorList>
    </citation>
    <scope>NUCLEOTIDE SEQUENCE [LARGE SCALE GENOMIC DNA]</scope>
    <source>
        <strain evidence="15 16">SB1</strain>
    </source>
</reference>
<dbReference type="InterPro" id="IPR013563">
    <property type="entry name" value="Oligopep_ABC_C"/>
</dbReference>
<protein>
    <submittedName>
        <fullName evidence="15">Putative D,D-dipeptide transport ATP-binding protein DdpD</fullName>
    </submittedName>
</protein>
<keyword evidence="12 13" id="KW-0472">Membrane</keyword>
<dbReference type="Pfam" id="PF08352">
    <property type="entry name" value="oligo_HPY"/>
    <property type="match status" value="1"/>
</dbReference>
<sequence length="656" mass="70986">MSTVISKNSVSKTSKATPDTPNRRLLRNLRSQPRVVFALVIIAIEIFIAVFAPWIAPHDPSAQSLRNVLVGPSMDHLLGTDDLGRDVFSQLIWGYRYAAISILVGVSTAALIGIPTGLAAGYFGGRTERSIMWVVNLFIALPGLIMLIAAFTLLPPGLIPAMAAVGVLLSAIYVRHARAAVLAQREQTYVENAKVLGFSDFHIILREILPNALPPLIVLMAITMGVVIVLESELSFLGLGVPLDTPTWGRMLATARELLIREPFLIVPPGIALILNVVAFNLLADGILRALDRKHDIPTPSKVMMALHGGGLPNDRQASDDATVEKGLQLSNVSVSIPAVRGEPIRLIRDVAFSLKPGETVGVVGESGSGKSMTAYSIVGMLPSAILVNEGSIKLDGQELVGNSRDEWEQIRGRRIAIMYQEPHASMNPTRTVGSQLREVIKHHQGLDTNAATAVALELLSKVRIPNPQEIINTYPHQLSGGMAQRVGLARVLACKPETLIVDEPTSALDVTVQGQVLDLLKEIQADMGMSLLFISHDMGAIAEICDQVVVMYAGEVVEDGPVGELFKRPRHPYTAALLNASPEPEIVSDEMFVIEGSVPSATEFPLGCRFHARCDFAHDACAAGPVAMFTLTEDHHARCRRVDELDFNLRDRTPL</sequence>
<feature type="compositionally biased region" description="Polar residues" evidence="14">
    <location>
        <begin position="1"/>
        <end position="20"/>
    </location>
</feature>
<gene>
    <name evidence="15" type="primary">ddpD</name>
    <name evidence="15" type="ORF">OSB_13080</name>
</gene>
<dbReference type="FunFam" id="3.40.50.300:FF:000016">
    <property type="entry name" value="Oligopeptide ABC transporter ATP-binding component"/>
    <property type="match status" value="1"/>
</dbReference>
<dbReference type="Gene3D" id="1.10.3720.10">
    <property type="entry name" value="MetI-like"/>
    <property type="match status" value="1"/>
</dbReference>
<dbReference type="OrthoDB" id="7957282at2"/>
<accession>A0A0K0Y4R1</accession>
<feature type="transmembrane region" description="Helical" evidence="13">
    <location>
        <begin position="130"/>
        <end position="151"/>
    </location>
</feature>
<dbReference type="InterPro" id="IPR027417">
    <property type="entry name" value="P-loop_NTPase"/>
</dbReference>
<dbReference type="STRING" id="1458307.OSB_13080"/>
<comment type="similarity">
    <text evidence="3">Belongs to the ABC transporter superfamily.</text>
</comment>
<evidence type="ECO:0000256" key="7">
    <source>
        <dbReference type="ARBA" id="ARBA00022692"/>
    </source>
</evidence>
<dbReference type="InterPro" id="IPR050388">
    <property type="entry name" value="ABC_Ni/Peptide_Import"/>
</dbReference>
<dbReference type="Proteomes" id="UP000067444">
    <property type="component" value="Chromosome"/>
</dbReference>
<dbReference type="GO" id="GO:0005524">
    <property type="term" value="F:ATP binding"/>
    <property type="evidence" value="ECO:0007669"/>
    <property type="project" value="UniProtKB-KW"/>
</dbReference>
<dbReference type="PROSITE" id="PS00211">
    <property type="entry name" value="ABC_TRANSPORTER_1"/>
    <property type="match status" value="1"/>
</dbReference>
<dbReference type="InterPro" id="IPR000515">
    <property type="entry name" value="MetI-like"/>
</dbReference>
<evidence type="ECO:0000256" key="12">
    <source>
        <dbReference type="ARBA" id="ARBA00023136"/>
    </source>
</evidence>
<keyword evidence="5" id="KW-1003">Cell membrane</keyword>
<keyword evidence="9 15" id="KW-0067">ATP-binding</keyword>
<dbReference type="EMBL" id="CP012160">
    <property type="protein sequence ID" value="AKS45861.1"/>
    <property type="molecule type" value="Genomic_DNA"/>
</dbReference>
<dbReference type="PANTHER" id="PTHR43297">
    <property type="entry name" value="OLIGOPEPTIDE TRANSPORT ATP-BINDING PROTEIN APPD"/>
    <property type="match status" value="1"/>
</dbReference>
<evidence type="ECO:0000256" key="5">
    <source>
        <dbReference type="ARBA" id="ARBA00022475"/>
    </source>
</evidence>
<dbReference type="AlphaFoldDB" id="A0A0K0Y4R1"/>
<dbReference type="PANTHER" id="PTHR43297:SF14">
    <property type="entry name" value="ATPASE AAA-TYPE CORE DOMAIN-CONTAINING PROTEIN"/>
    <property type="match status" value="1"/>
</dbReference>
<name>A0A0K0Y4R1_9RHOB</name>
<evidence type="ECO:0000256" key="10">
    <source>
        <dbReference type="ARBA" id="ARBA00022967"/>
    </source>
</evidence>
<dbReference type="CDD" id="cd03257">
    <property type="entry name" value="ABC_NikE_OppD_transporters"/>
    <property type="match status" value="1"/>
</dbReference>
<feature type="transmembrane region" description="Helical" evidence="13">
    <location>
        <begin position="216"/>
        <end position="243"/>
    </location>
</feature>
<dbReference type="InterPro" id="IPR017871">
    <property type="entry name" value="ABC_transporter-like_CS"/>
</dbReference>
<feature type="region of interest" description="Disordered" evidence="14">
    <location>
        <begin position="1"/>
        <end position="22"/>
    </location>
</feature>
<dbReference type="GO" id="GO:0016887">
    <property type="term" value="F:ATP hydrolysis activity"/>
    <property type="evidence" value="ECO:0007669"/>
    <property type="project" value="InterPro"/>
</dbReference>
<dbReference type="InterPro" id="IPR025966">
    <property type="entry name" value="OppC_N"/>
</dbReference>
<feature type="transmembrane region" description="Helical" evidence="13">
    <location>
        <begin position="97"/>
        <end position="123"/>
    </location>
</feature>
<dbReference type="InterPro" id="IPR035906">
    <property type="entry name" value="MetI-like_sf"/>
</dbReference>
<comment type="subcellular location">
    <subcellularLocation>
        <location evidence="1">Cell inner membrane</location>
        <topology evidence="1">Peripheral membrane protein</topology>
    </subcellularLocation>
    <subcellularLocation>
        <location evidence="2 13">Cell membrane</location>
        <topology evidence="2 13">Multi-pass membrane protein</topology>
    </subcellularLocation>
</comment>
<keyword evidence="6" id="KW-0997">Cell inner membrane</keyword>
<keyword evidence="10" id="KW-1278">Translocase</keyword>
<evidence type="ECO:0000256" key="6">
    <source>
        <dbReference type="ARBA" id="ARBA00022519"/>
    </source>
</evidence>
<dbReference type="PATRIC" id="fig|1458307.3.peg.1324"/>
<dbReference type="SUPFAM" id="SSF161098">
    <property type="entry name" value="MetI-like"/>
    <property type="match status" value="1"/>
</dbReference>
<dbReference type="SMART" id="SM00382">
    <property type="entry name" value="AAA"/>
    <property type="match status" value="1"/>
</dbReference>
<dbReference type="Pfam" id="PF00005">
    <property type="entry name" value="ABC_tran"/>
    <property type="match status" value="1"/>
</dbReference>
<evidence type="ECO:0000256" key="13">
    <source>
        <dbReference type="RuleBase" id="RU363032"/>
    </source>
</evidence>
<dbReference type="RefSeq" id="WP_049834209.1">
    <property type="nucleotide sequence ID" value="NZ_CP012160.1"/>
</dbReference>
<feature type="transmembrane region" description="Helical" evidence="13">
    <location>
        <begin position="35"/>
        <end position="56"/>
    </location>
</feature>
<evidence type="ECO:0000256" key="1">
    <source>
        <dbReference type="ARBA" id="ARBA00004417"/>
    </source>
</evidence>
<keyword evidence="11 13" id="KW-1133">Transmembrane helix</keyword>
<dbReference type="Gene3D" id="3.40.50.300">
    <property type="entry name" value="P-loop containing nucleotide triphosphate hydrolases"/>
    <property type="match status" value="1"/>
</dbReference>
<dbReference type="NCBIfam" id="TIGR01727">
    <property type="entry name" value="oligo_HPY"/>
    <property type="match status" value="1"/>
</dbReference>
<dbReference type="GO" id="GO:0015833">
    <property type="term" value="P:peptide transport"/>
    <property type="evidence" value="ECO:0007669"/>
    <property type="project" value="InterPro"/>
</dbReference>
<proteinExistence type="inferred from homology"/>
<comment type="similarity">
    <text evidence="13">Belongs to the binding-protein-dependent transport system permease family.</text>
</comment>
<evidence type="ECO:0000313" key="16">
    <source>
        <dbReference type="Proteomes" id="UP000067444"/>
    </source>
</evidence>